<protein>
    <submittedName>
        <fullName evidence="2">Uncharacterized protein</fullName>
    </submittedName>
</protein>
<organism evidence="2 3">
    <name type="scientific">Lophium mytilinum</name>
    <dbReference type="NCBI Taxonomy" id="390894"/>
    <lineage>
        <taxon>Eukaryota</taxon>
        <taxon>Fungi</taxon>
        <taxon>Dikarya</taxon>
        <taxon>Ascomycota</taxon>
        <taxon>Pezizomycotina</taxon>
        <taxon>Dothideomycetes</taxon>
        <taxon>Pleosporomycetidae</taxon>
        <taxon>Mytilinidiales</taxon>
        <taxon>Mytilinidiaceae</taxon>
        <taxon>Lophium</taxon>
    </lineage>
</organism>
<dbReference type="Proteomes" id="UP000799750">
    <property type="component" value="Unassembled WGS sequence"/>
</dbReference>
<feature type="region of interest" description="Disordered" evidence="1">
    <location>
        <begin position="1"/>
        <end position="33"/>
    </location>
</feature>
<name>A0A6A6QPZ6_9PEZI</name>
<evidence type="ECO:0000313" key="2">
    <source>
        <dbReference type="EMBL" id="KAF2494485.1"/>
    </source>
</evidence>
<feature type="compositionally biased region" description="Basic and acidic residues" evidence="1">
    <location>
        <begin position="103"/>
        <end position="115"/>
    </location>
</feature>
<evidence type="ECO:0000256" key="1">
    <source>
        <dbReference type="SAM" id="MobiDB-lite"/>
    </source>
</evidence>
<proteinExistence type="predicted"/>
<accession>A0A6A6QPZ6</accession>
<feature type="compositionally biased region" description="Polar residues" evidence="1">
    <location>
        <begin position="14"/>
        <end position="24"/>
    </location>
</feature>
<dbReference type="OrthoDB" id="3797485at2759"/>
<keyword evidence="3" id="KW-1185">Reference proteome</keyword>
<feature type="region of interest" description="Disordered" evidence="1">
    <location>
        <begin position="51"/>
        <end position="115"/>
    </location>
</feature>
<evidence type="ECO:0000313" key="3">
    <source>
        <dbReference type="Proteomes" id="UP000799750"/>
    </source>
</evidence>
<sequence>MPATTRSVAKKDASASQLQQTRQVQSEEQHANASAQAGLNLNLLGAVSGVFGSKSKKTTNNNPDGSSVSTEERAEQGHASGKAAGNATAIGAANANSGRRKMKETQAVDHLGIEG</sequence>
<reference evidence="2" key="1">
    <citation type="journal article" date="2020" name="Stud. Mycol.">
        <title>101 Dothideomycetes genomes: a test case for predicting lifestyles and emergence of pathogens.</title>
        <authorList>
            <person name="Haridas S."/>
            <person name="Albert R."/>
            <person name="Binder M."/>
            <person name="Bloem J."/>
            <person name="Labutti K."/>
            <person name="Salamov A."/>
            <person name="Andreopoulos B."/>
            <person name="Baker S."/>
            <person name="Barry K."/>
            <person name="Bills G."/>
            <person name="Bluhm B."/>
            <person name="Cannon C."/>
            <person name="Castanera R."/>
            <person name="Culley D."/>
            <person name="Daum C."/>
            <person name="Ezra D."/>
            <person name="Gonzalez J."/>
            <person name="Henrissat B."/>
            <person name="Kuo A."/>
            <person name="Liang C."/>
            <person name="Lipzen A."/>
            <person name="Lutzoni F."/>
            <person name="Magnuson J."/>
            <person name="Mondo S."/>
            <person name="Nolan M."/>
            <person name="Ohm R."/>
            <person name="Pangilinan J."/>
            <person name="Park H.-J."/>
            <person name="Ramirez L."/>
            <person name="Alfaro M."/>
            <person name="Sun H."/>
            <person name="Tritt A."/>
            <person name="Yoshinaga Y."/>
            <person name="Zwiers L.-H."/>
            <person name="Turgeon B."/>
            <person name="Goodwin S."/>
            <person name="Spatafora J."/>
            <person name="Crous P."/>
            <person name="Grigoriev I."/>
        </authorList>
    </citation>
    <scope>NUCLEOTIDE SEQUENCE</scope>
    <source>
        <strain evidence="2">CBS 269.34</strain>
    </source>
</reference>
<feature type="compositionally biased region" description="Polar residues" evidence="1">
    <location>
        <begin position="58"/>
        <end position="69"/>
    </location>
</feature>
<gene>
    <name evidence="2" type="ORF">BU16DRAFT_527565</name>
</gene>
<dbReference type="EMBL" id="MU004190">
    <property type="protein sequence ID" value="KAF2494485.1"/>
    <property type="molecule type" value="Genomic_DNA"/>
</dbReference>
<feature type="compositionally biased region" description="Low complexity" evidence="1">
    <location>
        <begin position="81"/>
        <end position="96"/>
    </location>
</feature>
<dbReference type="AlphaFoldDB" id="A0A6A6QPZ6"/>